<evidence type="ECO:0000313" key="2">
    <source>
        <dbReference type="EMBL" id="CAB4168674.1"/>
    </source>
</evidence>
<organism evidence="1">
    <name type="scientific">uncultured Caudovirales phage</name>
    <dbReference type="NCBI Taxonomy" id="2100421"/>
    <lineage>
        <taxon>Viruses</taxon>
        <taxon>Duplodnaviria</taxon>
        <taxon>Heunggongvirae</taxon>
        <taxon>Uroviricota</taxon>
        <taxon>Caudoviricetes</taxon>
        <taxon>Peduoviridae</taxon>
        <taxon>Maltschvirus</taxon>
        <taxon>Maltschvirus maltsch</taxon>
    </lineage>
</organism>
<proteinExistence type="predicted"/>
<protein>
    <submittedName>
        <fullName evidence="1">Uncharacterized protein</fullName>
    </submittedName>
</protein>
<dbReference type="EMBL" id="LR796829">
    <property type="protein sequence ID" value="CAB4168674.1"/>
    <property type="molecule type" value="Genomic_DNA"/>
</dbReference>
<sequence>MARTIDDIQQQIITNVQATPELAGATSTSKRAIWRLWTYVVAVAINLFEQLQDVFLAQSESIVALSAPQTPQWVQDRAFKFQYDAANPQVIQLINLVPQYPVVNADLRIVTRCSVRSTGSGRVQVKVAKGDPPEALDGLELAALQSYMSLIGVAGIAYNCTSAAADKLYVAASIYYQGGYSAIISGTVIAAIEAYFAAIPFDGNMKLLDLEIAIKSVPGVNDVVFENVSARYDATPYGSGTYLVQNNTIIARQWATVAGYILGETTTGATLADTLTFIPE</sequence>
<accession>A0A6J5LNG5</accession>
<reference evidence="1" key="1">
    <citation type="submission" date="2020-04" db="EMBL/GenBank/DDBJ databases">
        <authorList>
            <person name="Chiriac C."/>
            <person name="Salcher M."/>
            <person name="Ghai R."/>
            <person name="Kavagutti S V."/>
        </authorList>
    </citation>
    <scope>NUCLEOTIDE SEQUENCE</scope>
</reference>
<evidence type="ECO:0000313" key="1">
    <source>
        <dbReference type="EMBL" id="CAB4136084.1"/>
    </source>
</evidence>
<name>A0A6J5LNG5_9CAUD</name>
<dbReference type="EMBL" id="LR796316">
    <property type="protein sequence ID" value="CAB4136084.1"/>
    <property type="molecule type" value="Genomic_DNA"/>
</dbReference>
<gene>
    <name evidence="1" type="ORF">UFOVP302_18</name>
    <name evidence="2" type="ORF">UFOVP579_18</name>
</gene>